<name>A0A517NUE4_9BACT</name>
<organism evidence="1 2">
    <name type="scientific">Stieleria marina</name>
    <dbReference type="NCBI Taxonomy" id="1930275"/>
    <lineage>
        <taxon>Bacteria</taxon>
        <taxon>Pseudomonadati</taxon>
        <taxon>Planctomycetota</taxon>
        <taxon>Planctomycetia</taxon>
        <taxon>Pirellulales</taxon>
        <taxon>Pirellulaceae</taxon>
        <taxon>Stieleria</taxon>
    </lineage>
</organism>
<sequence>MLNVLDLGSVNGQDGIETEFHFSGHGRFPSLDLLDLLFHRIKPKQGQSQRHCDPFENSNS</sequence>
<evidence type="ECO:0000313" key="1">
    <source>
        <dbReference type="EMBL" id="QDT10747.1"/>
    </source>
</evidence>
<proteinExistence type="predicted"/>
<reference evidence="1 2" key="1">
    <citation type="submission" date="2019-02" db="EMBL/GenBank/DDBJ databases">
        <title>Deep-cultivation of Planctomycetes and their phenomic and genomic characterization uncovers novel biology.</title>
        <authorList>
            <person name="Wiegand S."/>
            <person name="Jogler M."/>
            <person name="Boedeker C."/>
            <person name="Pinto D."/>
            <person name="Vollmers J."/>
            <person name="Rivas-Marin E."/>
            <person name="Kohn T."/>
            <person name="Peeters S.H."/>
            <person name="Heuer A."/>
            <person name="Rast P."/>
            <person name="Oberbeckmann S."/>
            <person name="Bunk B."/>
            <person name="Jeske O."/>
            <person name="Meyerdierks A."/>
            <person name="Storesund J.E."/>
            <person name="Kallscheuer N."/>
            <person name="Luecker S."/>
            <person name="Lage O.M."/>
            <person name="Pohl T."/>
            <person name="Merkel B.J."/>
            <person name="Hornburger P."/>
            <person name="Mueller R.-W."/>
            <person name="Bruemmer F."/>
            <person name="Labrenz M."/>
            <person name="Spormann A.M."/>
            <person name="Op den Camp H."/>
            <person name="Overmann J."/>
            <person name="Amann R."/>
            <person name="Jetten M.S.M."/>
            <person name="Mascher T."/>
            <person name="Medema M.H."/>
            <person name="Devos D.P."/>
            <person name="Kaster A.-K."/>
            <person name="Ovreas L."/>
            <person name="Rohde M."/>
            <person name="Galperin M.Y."/>
            <person name="Jogler C."/>
        </authorList>
    </citation>
    <scope>NUCLEOTIDE SEQUENCE [LARGE SCALE GENOMIC DNA]</scope>
    <source>
        <strain evidence="1 2">K23_9</strain>
    </source>
</reference>
<accession>A0A517NUE4</accession>
<gene>
    <name evidence="1" type="ORF">K239x_27050</name>
</gene>
<keyword evidence="2" id="KW-1185">Reference proteome</keyword>
<protein>
    <submittedName>
        <fullName evidence="1">Uncharacterized protein</fullName>
    </submittedName>
</protein>
<dbReference type="AlphaFoldDB" id="A0A517NUE4"/>
<evidence type="ECO:0000313" key="2">
    <source>
        <dbReference type="Proteomes" id="UP000319817"/>
    </source>
</evidence>
<dbReference type="EMBL" id="CP036526">
    <property type="protein sequence ID" value="QDT10747.1"/>
    <property type="molecule type" value="Genomic_DNA"/>
</dbReference>
<dbReference type="Proteomes" id="UP000319817">
    <property type="component" value="Chromosome"/>
</dbReference>